<feature type="domain" description="Protein kinase" evidence="2">
    <location>
        <begin position="284"/>
        <end position="546"/>
    </location>
</feature>
<dbReference type="InterPro" id="IPR000719">
    <property type="entry name" value="Prot_kinase_dom"/>
</dbReference>
<dbReference type="AlphaFoldDB" id="A0A9P5YI60"/>
<dbReference type="InterPro" id="IPR008271">
    <property type="entry name" value="Ser/Thr_kinase_AS"/>
</dbReference>
<keyword evidence="3" id="KW-0808">Transferase</keyword>
<dbReference type="GO" id="GO:0004674">
    <property type="term" value="F:protein serine/threonine kinase activity"/>
    <property type="evidence" value="ECO:0007669"/>
    <property type="project" value="TreeGrafter"/>
</dbReference>
<dbReference type="InterPro" id="IPR001245">
    <property type="entry name" value="Ser-Thr/Tyr_kinase_cat_dom"/>
</dbReference>
<dbReference type="Gene3D" id="1.10.510.10">
    <property type="entry name" value="Transferase(Phosphotransferase) domain 1"/>
    <property type="match status" value="2"/>
</dbReference>
<organism evidence="3 4">
    <name type="scientific">Collybia nuda</name>
    <dbReference type="NCBI Taxonomy" id="64659"/>
    <lineage>
        <taxon>Eukaryota</taxon>
        <taxon>Fungi</taxon>
        <taxon>Dikarya</taxon>
        <taxon>Basidiomycota</taxon>
        <taxon>Agaricomycotina</taxon>
        <taxon>Agaricomycetes</taxon>
        <taxon>Agaricomycetidae</taxon>
        <taxon>Agaricales</taxon>
        <taxon>Tricholomatineae</taxon>
        <taxon>Clitocybaceae</taxon>
        <taxon>Collybia</taxon>
    </lineage>
</organism>
<evidence type="ECO:0000259" key="2">
    <source>
        <dbReference type="PROSITE" id="PS50011"/>
    </source>
</evidence>
<protein>
    <submittedName>
        <fullName evidence="3">Kinase-like domain-containing protein</fullName>
    </submittedName>
</protein>
<dbReference type="PROSITE" id="PS50011">
    <property type="entry name" value="PROTEIN_KINASE_DOM"/>
    <property type="match status" value="2"/>
</dbReference>
<sequence>MRKIRDDGTPPEPPAAHPQPYHKGSASGGSWNHGSRISQTTLQRTKRLPPTENVYARLHEHNSLATHRPHSKISPLEKSVEPEQAVDEIIIFGSNIGSRAHLSILPDSDIILVERTRKHNVALDHVMVPHLDPVKQPERFMLLPPGTSCRNFQSLGKLTHHCKTGTKQSFSMKVPNPDCSQQPVQPSFSIPRNPRNGKQGLSNHECLNLQTITAQVKSLLRHYPEHLRPEDVNMQSILDDLQMLLDHSIPEASGLREAILSTLLRISRRTNIYPSNFSLTHITLEGEQPVAHGSFGEIYKGRLRDRTVCLKVLKTYRQSDTLNLNRVFSREAYIWSRLSHINVVPFYGVYNIGHARLALVSPWIENGNINHYLRINPDADRPLLVSDVADGLLYLHQSHIVHGDLKGGNILVTASHRACLADFGLSTFTTHRETLPSSGGPEGGTVRWQAPELMDPQLEAPKSQASDVYAFAFACYEIFTGKNPFPEIIHDFAVMLKVVRGERPSRPHNAPGLMDEIWSLMEGCWHHDPQHRPTASEIVKNLEPRVADRKRKANETSSEDIPIRFSVSIGEYSEKREASDTQTFQALRHILKEIASRDPETEASLASDTNKNVISNVENSIQLRSSNPSPQKGVNTCLEDTITKEIQRDGNIRTELHKMAFPDSPFMDSSGRNTKFSHIITRLSGIFGNLDLYKRVLHSMRSKSQSQELLDLFQKLLGNTNLCCQFRHNLVIAIQRLAKSSDLYPNCFGLDDVALIEEHPVAAGSFADIHKGKIDNKKVCLKVIRLYQASRVDYVLKRFYQEAILWGQLLHPNLLPFYGLYRFRNRLCLVSPWAENGDVNNYLEQNPLVNRTLIALDIASGISYLHANDIIHGDLKGSNILVDESGRARLADFGLSAVTDPKILKWTSQSSAASKGGSIRWQAPELFGAESDELVPNSKASDIYAWACVCYEIFTGDVPFFEFGRDSTVMFKVGLGKRPSCPLSASQSWVAWGLTESLWSLMESCWKEDPSERPSAEVIVAQLSSAVVKDTRPLGSWHDLAASQLQEAVGAREYPSVDAFEAMLWGTSTSNENS</sequence>
<evidence type="ECO:0000313" key="3">
    <source>
        <dbReference type="EMBL" id="KAF9469363.1"/>
    </source>
</evidence>
<dbReference type="PROSITE" id="PS00108">
    <property type="entry name" value="PROTEIN_KINASE_ST"/>
    <property type="match status" value="2"/>
</dbReference>
<reference evidence="3" key="1">
    <citation type="submission" date="2020-11" db="EMBL/GenBank/DDBJ databases">
        <authorList>
            <consortium name="DOE Joint Genome Institute"/>
            <person name="Ahrendt S."/>
            <person name="Riley R."/>
            <person name="Andreopoulos W."/>
            <person name="Labutti K."/>
            <person name="Pangilinan J."/>
            <person name="Ruiz-Duenas F.J."/>
            <person name="Barrasa J.M."/>
            <person name="Sanchez-Garcia M."/>
            <person name="Camarero S."/>
            <person name="Miyauchi S."/>
            <person name="Serrano A."/>
            <person name="Linde D."/>
            <person name="Babiker R."/>
            <person name="Drula E."/>
            <person name="Ayuso-Fernandez I."/>
            <person name="Pacheco R."/>
            <person name="Padilla G."/>
            <person name="Ferreira P."/>
            <person name="Barriuso J."/>
            <person name="Kellner H."/>
            <person name="Castanera R."/>
            <person name="Alfaro M."/>
            <person name="Ramirez L."/>
            <person name="Pisabarro A.G."/>
            <person name="Kuo A."/>
            <person name="Tritt A."/>
            <person name="Lipzen A."/>
            <person name="He G."/>
            <person name="Yan M."/>
            <person name="Ng V."/>
            <person name="Cullen D."/>
            <person name="Martin F."/>
            <person name="Rosso M.-N."/>
            <person name="Henrissat B."/>
            <person name="Hibbett D."/>
            <person name="Martinez A.T."/>
            <person name="Grigoriev I.V."/>
        </authorList>
    </citation>
    <scope>NUCLEOTIDE SEQUENCE</scope>
    <source>
        <strain evidence="3">CBS 247.69</strain>
    </source>
</reference>
<feature type="region of interest" description="Disordered" evidence="1">
    <location>
        <begin position="1"/>
        <end position="49"/>
    </location>
</feature>
<feature type="compositionally biased region" description="Polar residues" evidence="1">
    <location>
        <begin position="28"/>
        <end position="43"/>
    </location>
</feature>
<keyword evidence="4" id="KW-1185">Reference proteome</keyword>
<dbReference type="InterPro" id="IPR051681">
    <property type="entry name" value="Ser/Thr_Kinases-Pseudokinases"/>
</dbReference>
<proteinExistence type="predicted"/>
<dbReference type="InterPro" id="IPR011009">
    <property type="entry name" value="Kinase-like_dom_sf"/>
</dbReference>
<dbReference type="Proteomes" id="UP000807353">
    <property type="component" value="Unassembled WGS sequence"/>
</dbReference>
<name>A0A9P5YI60_9AGAR</name>
<comment type="caution">
    <text evidence="3">The sequence shown here is derived from an EMBL/GenBank/DDBJ whole genome shotgun (WGS) entry which is preliminary data.</text>
</comment>
<dbReference type="EMBL" id="MU150230">
    <property type="protein sequence ID" value="KAF9469363.1"/>
    <property type="molecule type" value="Genomic_DNA"/>
</dbReference>
<dbReference type="OrthoDB" id="4062651at2759"/>
<evidence type="ECO:0000313" key="4">
    <source>
        <dbReference type="Proteomes" id="UP000807353"/>
    </source>
</evidence>
<dbReference type="SMART" id="SM00220">
    <property type="entry name" value="S_TKc"/>
    <property type="match status" value="2"/>
</dbReference>
<gene>
    <name evidence="3" type="ORF">BDZ94DRAFT_1244283</name>
</gene>
<evidence type="ECO:0000256" key="1">
    <source>
        <dbReference type="SAM" id="MobiDB-lite"/>
    </source>
</evidence>
<dbReference type="PRINTS" id="PR00109">
    <property type="entry name" value="TYRKINASE"/>
</dbReference>
<feature type="domain" description="Protein kinase" evidence="2">
    <location>
        <begin position="755"/>
        <end position="1028"/>
    </location>
</feature>
<dbReference type="Pfam" id="PF07714">
    <property type="entry name" value="PK_Tyr_Ser-Thr"/>
    <property type="match status" value="2"/>
</dbReference>
<dbReference type="PANTHER" id="PTHR44329">
    <property type="entry name" value="SERINE/THREONINE-PROTEIN KINASE TNNI3K-RELATED"/>
    <property type="match status" value="1"/>
</dbReference>
<dbReference type="GO" id="GO:0005524">
    <property type="term" value="F:ATP binding"/>
    <property type="evidence" value="ECO:0007669"/>
    <property type="project" value="InterPro"/>
</dbReference>
<accession>A0A9P5YI60</accession>
<dbReference type="SUPFAM" id="SSF56112">
    <property type="entry name" value="Protein kinase-like (PK-like)"/>
    <property type="match status" value="2"/>
</dbReference>
<keyword evidence="3" id="KW-0418">Kinase</keyword>